<dbReference type="Gene3D" id="2.40.128.110">
    <property type="entry name" value="Lipid/polyisoprenoid-binding, YceI-like"/>
    <property type="match status" value="1"/>
</dbReference>
<reference evidence="3 4" key="1">
    <citation type="journal article" date="2014" name="Int. J. Syst. Evol. Microbiol.">
        <title>Complete genome sequence of Corynebacterium casei LMG S-19264T (=DSM 44701T), isolated from a smear-ripened cheese.</title>
        <authorList>
            <consortium name="US DOE Joint Genome Institute (JGI-PGF)"/>
            <person name="Walter F."/>
            <person name="Albersmeier A."/>
            <person name="Kalinowski J."/>
            <person name="Ruckert C."/>
        </authorList>
    </citation>
    <scope>NUCLEOTIDE SEQUENCE [LARGE SCALE GENOMIC DNA]</scope>
    <source>
        <strain evidence="3 4">NBRC 110095</strain>
    </source>
</reference>
<evidence type="ECO:0000256" key="1">
    <source>
        <dbReference type="SAM" id="SignalP"/>
    </source>
</evidence>
<dbReference type="EMBL" id="BSPD01000030">
    <property type="protein sequence ID" value="GLS25531.1"/>
    <property type="molecule type" value="Genomic_DNA"/>
</dbReference>
<evidence type="ECO:0000313" key="3">
    <source>
        <dbReference type="EMBL" id="GLS25531.1"/>
    </source>
</evidence>
<dbReference type="PANTHER" id="PTHR34406:SF1">
    <property type="entry name" value="PROTEIN YCEI"/>
    <property type="match status" value="1"/>
</dbReference>
<proteinExistence type="predicted"/>
<dbReference type="Pfam" id="PF04264">
    <property type="entry name" value="YceI"/>
    <property type="match status" value="1"/>
</dbReference>
<feature type="chain" id="PRO_5041311337" description="Lipid/polyisoprenoid-binding YceI-like domain-containing protein" evidence="1">
    <location>
        <begin position="27"/>
        <end position="202"/>
    </location>
</feature>
<evidence type="ECO:0000259" key="2">
    <source>
        <dbReference type="SMART" id="SM00867"/>
    </source>
</evidence>
<keyword evidence="4" id="KW-1185">Reference proteome</keyword>
<name>A0AA37T4J1_9GAMM</name>
<dbReference type="PANTHER" id="PTHR34406">
    <property type="entry name" value="PROTEIN YCEI"/>
    <property type="match status" value="1"/>
</dbReference>
<comment type="caution">
    <text evidence="3">The sequence shown here is derived from an EMBL/GenBank/DDBJ whole genome shotgun (WGS) entry which is preliminary data.</text>
</comment>
<protein>
    <recommendedName>
        <fullName evidence="2">Lipid/polyisoprenoid-binding YceI-like domain-containing protein</fullName>
    </recommendedName>
</protein>
<dbReference type="SUPFAM" id="SSF101874">
    <property type="entry name" value="YceI-like"/>
    <property type="match status" value="1"/>
</dbReference>
<keyword evidence="1" id="KW-0732">Signal</keyword>
<accession>A0AA37T4J1</accession>
<organism evidence="3 4">
    <name type="scientific">Marinibactrum halimedae</name>
    <dbReference type="NCBI Taxonomy" id="1444977"/>
    <lineage>
        <taxon>Bacteria</taxon>
        <taxon>Pseudomonadati</taxon>
        <taxon>Pseudomonadota</taxon>
        <taxon>Gammaproteobacteria</taxon>
        <taxon>Cellvibrionales</taxon>
        <taxon>Cellvibrionaceae</taxon>
        <taxon>Marinibactrum</taxon>
    </lineage>
</organism>
<dbReference type="InterPro" id="IPR036761">
    <property type="entry name" value="TTHA0802/YceI-like_sf"/>
</dbReference>
<dbReference type="PIRSF" id="PIRSF029811">
    <property type="entry name" value="UCP029811"/>
    <property type="match status" value="1"/>
</dbReference>
<feature type="domain" description="Lipid/polyisoprenoid-binding YceI-like" evidence="2">
    <location>
        <begin position="27"/>
        <end position="195"/>
    </location>
</feature>
<dbReference type="InterPro" id="IPR027016">
    <property type="entry name" value="UCP029811"/>
</dbReference>
<evidence type="ECO:0000313" key="4">
    <source>
        <dbReference type="Proteomes" id="UP001156870"/>
    </source>
</evidence>
<dbReference type="RefSeq" id="WP_232591971.1">
    <property type="nucleotide sequence ID" value="NZ_BSPD01000030.1"/>
</dbReference>
<dbReference type="InterPro" id="IPR007372">
    <property type="entry name" value="Lipid/polyisoprenoid-bd_YceI"/>
</dbReference>
<gene>
    <name evidence="3" type="primary">yceI</name>
    <name evidence="3" type="ORF">GCM10007877_12450</name>
</gene>
<sequence length="202" mass="21367">MQKKRASTICSGIILLSALLSNLAWADWALVSNQSALTFVSTKAGNIAEVHKFSSIKGQVTAKGAAIIEIDLISIDSAIPIRDERMQKFLFETAKFPKAKIVADVSGVLKKSKSAAYVTASVPAQLQLHGQEQSITLELAVATLNDGQIMVSATQPTIVNASGFDLVAGIEKLREIAGLPAISHSVPVSFSLLFAPSPTKAH</sequence>
<dbReference type="SMART" id="SM00867">
    <property type="entry name" value="YceI"/>
    <property type="match status" value="1"/>
</dbReference>
<feature type="signal peptide" evidence="1">
    <location>
        <begin position="1"/>
        <end position="26"/>
    </location>
</feature>
<dbReference type="Proteomes" id="UP001156870">
    <property type="component" value="Unassembled WGS sequence"/>
</dbReference>
<dbReference type="AlphaFoldDB" id="A0AA37T4J1"/>